<gene>
    <name evidence="2" type="ORF">FRZ00_18355</name>
</gene>
<feature type="transmembrane region" description="Helical" evidence="1">
    <location>
        <begin position="165"/>
        <end position="186"/>
    </location>
</feature>
<keyword evidence="3" id="KW-1185">Reference proteome</keyword>
<reference evidence="2 3" key="1">
    <citation type="journal article" date="2019" name="Microb. Cell Fact.">
        <title>Exploring novel herbicidin analogues by transcriptional regulator overexpression and MS/MS molecular networking.</title>
        <authorList>
            <person name="Shi Y."/>
            <person name="Gu R."/>
            <person name="Li Y."/>
            <person name="Wang X."/>
            <person name="Ren W."/>
            <person name="Li X."/>
            <person name="Wang L."/>
            <person name="Xie Y."/>
            <person name="Hong B."/>
        </authorList>
    </citation>
    <scope>NUCLEOTIDE SEQUENCE [LARGE SCALE GENOMIC DNA]</scope>
    <source>
        <strain evidence="2 3">US-43</strain>
    </source>
</reference>
<keyword evidence="1" id="KW-0812">Transmembrane</keyword>
<organism evidence="2 3">
    <name type="scientific">Streptomyces mobaraensis</name>
    <name type="common">Streptoverticillium mobaraense</name>
    <dbReference type="NCBI Taxonomy" id="35621"/>
    <lineage>
        <taxon>Bacteria</taxon>
        <taxon>Bacillati</taxon>
        <taxon>Actinomycetota</taxon>
        <taxon>Actinomycetes</taxon>
        <taxon>Kitasatosporales</taxon>
        <taxon>Streptomycetaceae</taxon>
        <taxon>Streptomyces</taxon>
    </lineage>
</organism>
<dbReference type="EMBL" id="VOKX01000033">
    <property type="protein sequence ID" value="KAB7843305.1"/>
    <property type="molecule type" value="Genomic_DNA"/>
</dbReference>
<evidence type="ECO:0008006" key="4">
    <source>
        <dbReference type="Google" id="ProtNLM"/>
    </source>
</evidence>
<dbReference type="Proteomes" id="UP000327000">
    <property type="component" value="Unassembled WGS sequence"/>
</dbReference>
<feature type="transmembrane region" description="Helical" evidence="1">
    <location>
        <begin position="108"/>
        <end position="124"/>
    </location>
</feature>
<name>A0A5N5W7J0_STRMB</name>
<sequence>MTAEPMTVPAPPPTERQKTAALRRLIVLQLLFELALPLGAFYGLQAAGASQWTALAAGSLLAVPWLVHGMVRRRRVDAMGLFTLCLMLLGALMSMVTGNPRVLLVRDSWIFGLIGLWILGTLATRRPFVMYLGQTVVTAKLGEAGWRAWASRWDTEPVFRRDVRVLTAVWGAVFTLDAVVRVVLALTLPVGSVPLVSTVQWLVVLAGLLLFHNVYVTRRGLKA</sequence>
<dbReference type="OrthoDB" id="3781030at2"/>
<dbReference type="NCBIfam" id="NF041646">
    <property type="entry name" value="VC0807_fam"/>
    <property type="match status" value="1"/>
</dbReference>
<feature type="transmembrane region" description="Helical" evidence="1">
    <location>
        <begin position="79"/>
        <end position="96"/>
    </location>
</feature>
<protein>
    <recommendedName>
        <fullName evidence="4">DUF3159 domain-containing protein</fullName>
    </recommendedName>
</protein>
<comment type="caution">
    <text evidence="2">The sequence shown here is derived from an EMBL/GenBank/DDBJ whole genome shotgun (WGS) entry which is preliminary data.</text>
</comment>
<feature type="transmembrane region" description="Helical" evidence="1">
    <location>
        <begin position="198"/>
        <end position="216"/>
    </location>
</feature>
<dbReference type="RefSeq" id="WP_152264230.1">
    <property type="nucleotide sequence ID" value="NZ_VOKX01000033.1"/>
</dbReference>
<dbReference type="AlphaFoldDB" id="A0A5N5W7J0"/>
<evidence type="ECO:0000313" key="2">
    <source>
        <dbReference type="EMBL" id="KAB7843305.1"/>
    </source>
</evidence>
<evidence type="ECO:0000313" key="3">
    <source>
        <dbReference type="Proteomes" id="UP000327000"/>
    </source>
</evidence>
<accession>A0A5N5W7J0</accession>
<keyword evidence="1" id="KW-0472">Membrane</keyword>
<proteinExistence type="predicted"/>
<feature type="transmembrane region" description="Helical" evidence="1">
    <location>
        <begin position="25"/>
        <end position="43"/>
    </location>
</feature>
<feature type="transmembrane region" description="Helical" evidence="1">
    <location>
        <begin position="49"/>
        <end position="67"/>
    </location>
</feature>
<keyword evidence="1" id="KW-1133">Transmembrane helix</keyword>
<evidence type="ECO:0000256" key="1">
    <source>
        <dbReference type="SAM" id="Phobius"/>
    </source>
</evidence>